<dbReference type="InterPro" id="IPR008183">
    <property type="entry name" value="Aldose_1/G6P_1-epimerase"/>
</dbReference>
<evidence type="ECO:0000256" key="2">
    <source>
        <dbReference type="ARBA" id="ARBA00005514"/>
    </source>
</evidence>
<dbReference type="GO" id="GO:0000470">
    <property type="term" value="P:maturation of LSU-rRNA"/>
    <property type="evidence" value="ECO:0007669"/>
    <property type="project" value="TreeGrafter"/>
</dbReference>
<feature type="region of interest" description="Disordered" evidence="4">
    <location>
        <begin position="235"/>
        <end position="286"/>
    </location>
</feature>
<feature type="compositionally biased region" description="Basic residues" evidence="4">
    <location>
        <begin position="264"/>
        <end position="273"/>
    </location>
</feature>
<organism evidence="6">
    <name type="scientific">Salvia splendens</name>
    <name type="common">Scarlet sage</name>
    <dbReference type="NCBI Taxonomy" id="180675"/>
    <lineage>
        <taxon>Eukaryota</taxon>
        <taxon>Viridiplantae</taxon>
        <taxon>Streptophyta</taxon>
        <taxon>Embryophyta</taxon>
        <taxon>Tracheophyta</taxon>
        <taxon>Spermatophyta</taxon>
        <taxon>Magnoliopsida</taxon>
        <taxon>eudicotyledons</taxon>
        <taxon>Gunneridae</taxon>
        <taxon>Pentapetalae</taxon>
        <taxon>asterids</taxon>
        <taxon>lamiids</taxon>
        <taxon>Lamiales</taxon>
        <taxon>Lamiaceae</taxon>
        <taxon>Nepetoideae</taxon>
        <taxon>Mentheae</taxon>
        <taxon>Salviinae</taxon>
        <taxon>Salvia</taxon>
        <taxon>Salvia subgen. Calosphace</taxon>
        <taxon>core Calosphace</taxon>
    </lineage>
</organism>
<dbReference type="Pfam" id="PF01778">
    <property type="entry name" value="Ribosomal_L28e"/>
    <property type="match status" value="1"/>
</dbReference>
<dbReference type="GO" id="GO:0030246">
    <property type="term" value="F:carbohydrate binding"/>
    <property type="evidence" value="ECO:0007669"/>
    <property type="project" value="InterPro"/>
</dbReference>
<evidence type="ECO:0000256" key="3">
    <source>
        <dbReference type="ARBA" id="ARBA00023242"/>
    </source>
</evidence>
<proteinExistence type="inferred from homology"/>
<dbReference type="SUPFAM" id="SSF74650">
    <property type="entry name" value="Galactose mutarotase-like"/>
    <property type="match status" value="1"/>
</dbReference>
<dbReference type="GO" id="GO:0016853">
    <property type="term" value="F:isomerase activity"/>
    <property type="evidence" value="ECO:0007669"/>
    <property type="project" value="InterPro"/>
</dbReference>
<sequence length="622" mass="72230">MQHDEVIWQVIRHKHCSFMAKIETGIFCRNPYNVTGICNRSSCPLANSRYATIRDHDGVFYLYMKTIERAHMPNKLWERVKMPRNYAKALEIIDKHMMYWPKLLVHKTKQRLTKMTQMRIRMRKLALKTREKIMTVPTKQKKREARREEKAEKAALLEKSIEKELLERLKKGVYGDIYNYPVDKYNEILDKEEVGKATISEDEEEEEPLIEYVEGYEELEEEDDMEDFGGLAIREDYDNDNLNDDDDDDEDDDDKEENASASYKRGRKSSARKLAKEEPAAKSKKKIKVQVELEQRRGGGEKDEVVKRIIGRWRLFRSLKQMPFKVVTDSNGLQRVTLSHQPHGSSVELLLHGGRIVSWKNDRCEELLFVRSKSGRGSIFGGISICFPQISSFEQHDHIRNRSWSIDYGPDLDQEEFNNTESSVHLFFKSSDKDSRIWPCRFELRVKVSLGPGKLTLTPSVRNIGDKPFSFTFGISNCLFVSDISEVRVEGLETLDFLDNLADRKRFTEQADAITFDGEVNRVYLNTPSKIAVIDHGRKRTFVVHKQGLPDAGVWNPWYKGDRRNVLNLGNEYKTMLSVDSSVFEKQVVLKPFQVWKGFQEINAVSSSYSSGQLDPRKVVQR</sequence>
<evidence type="ECO:0000256" key="4">
    <source>
        <dbReference type="SAM" id="MobiDB-lite"/>
    </source>
</evidence>
<dbReference type="InterPro" id="IPR006958">
    <property type="entry name" value="Mak16"/>
</dbReference>
<dbReference type="InterPro" id="IPR011013">
    <property type="entry name" value="Gal_mutarotase_sf_dom"/>
</dbReference>
<dbReference type="GO" id="GO:0005975">
    <property type="term" value="P:carbohydrate metabolic process"/>
    <property type="evidence" value="ECO:0007669"/>
    <property type="project" value="InterPro"/>
</dbReference>
<evidence type="ECO:0000259" key="5">
    <source>
        <dbReference type="Pfam" id="PF01778"/>
    </source>
</evidence>
<dbReference type="Pfam" id="PF04874">
    <property type="entry name" value="Mak16"/>
    <property type="match status" value="1"/>
</dbReference>
<keyword evidence="7" id="KW-1185">Reference proteome</keyword>
<dbReference type="GO" id="GO:0000460">
    <property type="term" value="P:maturation of 5.8S rRNA"/>
    <property type="evidence" value="ECO:0007669"/>
    <property type="project" value="TreeGrafter"/>
</dbReference>
<dbReference type="InterPro" id="IPR029004">
    <property type="entry name" value="Ribosomal_eL28/Mak16"/>
</dbReference>
<gene>
    <name evidence="6" type="ORF">SASPL_130927</name>
</gene>
<reference evidence="6" key="2">
    <citation type="submission" date="2020-08" db="EMBL/GenBank/DDBJ databases">
        <title>Plant Genome Project.</title>
        <authorList>
            <person name="Zhang R.-G."/>
        </authorList>
    </citation>
    <scope>NUCLEOTIDE SEQUENCE</scope>
    <source>
        <strain evidence="6">Huo1</strain>
        <tissue evidence="6">Leaf</tissue>
    </source>
</reference>
<accession>A0A8X8ZJV8</accession>
<dbReference type="PANTHER" id="PTHR23405:SF4">
    <property type="entry name" value="PROTEIN MAK16 HOMOLOG"/>
    <property type="match status" value="1"/>
</dbReference>
<keyword evidence="3" id="KW-0539">Nucleus</keyword>
<comment type="subcellular location">
    <subcellularLocation>
        <location evidence="1">Nucleus</location>
    </subcellularLocation>
</comment>
<protein>
    <recommendedName>
        <fullName evidence="5">Ribosomal eL28/Mak16 domain-containing protein</fullName>
    </recommendedName>
</protein>
<reference evidence="6" key="1">
    <citation type="submission" date="2018-01" db="EMBL/GenBank/DDBJ databases">
        <authorList>
            <person name="Mao J.F."/>
        </authorList>
    </citation>
    <scope>NUCLEOTIDE SEQUENCE</scope>
    <source>
        <strain evidence="6">Huo1</strain>
        <tissue evidence="6">Leaf</tissue>
    </source>
</reference>
<name>A0A8X8ZJV8_SALSN</name>
<dbReference type="PANTHER" id="PTHR23405">
    <property type="entry name" value="MAINTENANCE OF KILLER 16 MAK16 PROTEIN-RELATED"/>
    <property type="match status" value="1"/>
</dbReference>
<feature type="domain" description="Ribosomal eL28/Mak16" evidence="5">
    <location>
        <begin position="6"/>
        <end position="118"/>
    </location>
</feature>
<dbReference type="Gene3D" id="3.30.390.110">
    <property type="match status" value="1"/>
</dbReference>
<evidence type="ECO:0000256" key="1">
    <source>
        <dbReference type="ARBA" id="ARBA00004123"/>
    </source>
</evidence>
<dbReference type="GO" id="GO:0030687">
    <property type="term" value="C:preribosome, large subunit precursor"/>
    <property type="evidence" value="ECO:0007669"/>
    <property type="project" value="TreeGrafter"/>
</dbReference>
<evidence type="ECO:0000313" key="6">
    <source>
        <dbReference type="EMBL" id="KAG6407927.1"/>
    </source>
</evidence>
<dbReference type="InterPro" id="IPR014718">
    <property type="entry name" value="GH-type_carb-bd"/>
</dbReference>
<dbReference type="Proteomes" id="UP000298416">
    <property type="component" value="Unassembled WGS sequence"/>
</dbReference>
<comment type="caution">
    <text evidence="6">The sequence shown here is derived from an EMBL/GenBank/DDBJ whole genome shotgun (WGS) entry which is preliminary data.</text>
</comment>
<comment type="similarity">
    <text evidence="2">Belongs to the MAK16 family.</text>
</comment>
<dbReference type="EMBL" id="PNBA02000011">
    <property type="protein sequence ID" value="KAG6407927.1"/>
    <property type="molecule type" value="Genomic_DNA"/>
</dbReference>
<dbReference type="FunFam" id="3.30.390.110:FF:000001">
    <property type="entry name" value="Protein MAK16 homolog"/>
    <property type="match status" value="1"/>
</dbReference>
<evidence type="ECO:0000313" key="7">
    <source>
        <dbReference type="Proteomes" id="UP000298416"/>
    </source>
</evidence>
<feature type="compositionally biased region" description="Acidic residues" evidence="4">
    <location>
        <begin position="237"/>
        <end position="256"/>
    </location>
</feature>
<dbReference type="Pfam" id="PF01263">
    <property type="entry name" value="Aldose_epim"/>
    <property type="match status" value="1"/>
</dbReference>
<dbReference type="Gene3D" id="2.70.98.10">
    <property type="match status" value="1"/>
</dbReference>
<dbReference type="AlphaFoldDB" id="A0A8X8ZJV8"/>
<dbReference type="GO" id="GO:0005730">
    <property type="term" value="C:nucleolus"/>
    <property type="evidence" value="ECO:0007669"/>
    <property type="project" value="TreeGrafter"/>
</dbReference>